<dbReference type="EMBL" id="BKCJ010002358">
    <property type="protein sequence ID" value="GEU48006.1"/>
    <property type="molecule type" value="Genomic_DNA"/>
</dbReference>
<dbReference type="PANTHER" id="PTHR11439:SF495">
    <property type="entry name" value="REVERSE TRANSCRIPTASE, RNA-DEPENDENT DNA POLYMERASE-RELATED"/>
    <property type="match status" value="1"/>
</dbReference>
<protein>
    <submittedName>
        <fullName evidence="1">Uncharacterized mitochondrial protein AtMg00810-like</fullName>
    </submittedName>
</protein>
<accession>A0A6L2KF47</accession>
<dbReference type="AlphaFoldDB" id="A0A6L2KF47"/>
<sequence>MDDLNITMEESVEIRFSAIVFNDTLTCKAELSCEAAVTSLYNVEIDFRISFDESDDEDCIVIFNKNSFSYKIISVNDLKTKSKNDNDKVHMLLLTSPEPTVSYFDDLDYFKDFDREFPAIAYNDALTSKLDLLTEPTASPQNIDEFNMKDETSFSKCDEKEQNVLYFNDLFSFNVIYPDDSKLDKDNDDDKVDTEHSLGDLSVKSLPDVINTDVGAYAHGSNKLLETSINTAYPGEWIWNINIMYSFSNYGVLGDISKRQVFWSFNKDILKINDSDYQYAVSIKEDTTGAEILFRNSDSPIPSWYIYKLAKYAQDILIQHGMTSCDSIGTPMATKHLDADLSGTPVDEMKYRSKVGALMYLTASRPDIMHAPCYCARYQAQPTEKHLTAVKRIFRYLKDTIHMGLWYLKDTGFELTAFLDSDHAGCLDLHKSTYGGIQFLGGDKLVSWSSKKQDCTSMYFAEAEYVSLSGCCAQVLWMRTQLTDYGFYFDKIPMYWTQRQP</sequence>
<dbReference type="PANTHER" id="PTHR11439">
    <property type="entry name" value="GAG-POL-RELATED RETROTRANSPOSON"/>
    <property type="match status" value="1"/>
</dbReference>
<organism evidence="1">
    <name type="scientific">Tanacetum cinerariifolium</name>
    <name type="common">Dalmatian daisy</name>
    <name type="synonym">Chrysanthemum cinerariifolium</name>
    <dbReference type="NCBI Taxonomy" id="118510"/>
    <lineage>
        <taxon>Eukaryota</taxon>
        <taxon>Viridiplantae</taxon>
        <taxon>Streptophyta</taxon>
        <taxon>Embryophyta</taxon>
        <taxon>Tracheophyta</taxon>
        <taxon>Spermatophyta</taxon>
        <taxon>Magnoliopsida</taxon>
        <taxon>eudicotyledons</taxon>
        <taxon>Gunneridae</taxon>
        <taxon>Pentapetalae</taxon>
        <taxon>asterids</taxon>
        <taxon>campanulids</taxon>
        <taxon>Asterales</taxon>
        <taxon>Asteraceae</taxon>
        <taxon>Asteroideae</taxon>
        <taxon>Anthemideae</taxon>
        <taxon>Anthemidinae</taxon>
        <taxon>Tanacetum</taxon>
    </lineage>
</organism>
<evidence type="ECO:0000313" key="1">
    <source>
        <dbReference type="EMBL" id="GEU48006.1"/>
    </source>
</evidence>
<name>A0A6L2KF47_TANCI</name>
<proteinExistence type="predicted"/>
<gene>
    <name evidence="1" type="ORF">Tci_019984</name>
</gene>
<comment type="caution">
    <text evidence="1">The sequence shown here is derived from an EMBL/GenBank/DDBJ whole genome shotgun (WGS) entry which is preliminary data.</text>
</comment>
<reference evidence="1" key="1">
    <citation type="journal article" date="2019" name="Sci. Rep.">
        <title>Draft genome of Tanacetum cinerariifolium, the natural source of mosquito coil.</title>
        <authorList>
            <person name="Yamashiro T."/>
            <person name="Shiraishi A."/>
            <person name="Satake H."/>
            <person name="Nakayama K."/>
        </authorList>
    </citation>
    <scope>NUCLEOTIDE SEQUENCE</scope>
</reference>
<dbReference type="CDD" id="cd09272">
    <property type="entry name" value="RNase_HI_RT_Ty1"/>
    <property type="match status" value="1"/>
</dbReference>